<dbReference type="Gene3D" id="3.40.50.2020">
    <property type="match status" value="1"/>
</dbReference>
<accession>A0A3D9CFC8</accession>
<dbReference type="Proteomes" id="UP000256686">
    <property type="component" value="Unassembled WGS sequence"/>
</dbReference>
<dbReference type="AlphaFoldDB" id="A0A3D9CFC8"/>
<evidence type="ECO:0008006" key="3">
    <source>
        <dbReference type="Google" id="ProtNLM"/>
    </source>
</evidence>
<dbReference type="InterPro" id="IPR000836">
    <property type="entry name" value="PRTase_dom"/>
</dbReference>
<sequence length="223" mass="25724">MQFDMANPQSIDELILSDYHYLDEEDKCFFFHVYLANKGYAFNEYNQLIGNFKKKLDRKGQFDWKYKQQAIKKVASILRGTLETIQTPVTVIPIPPSLCKTDAMYDDRMLKALQLASAGLKNIIVRDIISIEENREASHTNGKKPRLSPQQLQQLLTLEDNPHINTKNVILVDDVITTGSQFKACKGLLLQEYDNIDITGLFIARTQHDDFSDFDDEDLDWLM</sequence>
<dbReference type="CDD" id="cd06223">
    <property type="entry name" value="PRTases_typeI"/>
    <property type="match status" value="1"/>
</dbReference>
<dbReference type="InterPro" id="IPR029057">
    <property type="entry name" value="PRTase-like"/>
</dbReference>
<protein>
    <recommendedName>
        <fullName evidence="3">Phosphoribosyltransferase</fullName>
    </recommendedName>
</protein>
<reference evidence="2" key="1">
    <citation type="submission" date="2018-06" db="EMBL/GenBank/DDBJ databases">
        <authorList>
            <person name="Lum Nde A."/>
            <person name="Hugo C."/>
        </authorList>
    </citation>
    <scope>NUCLEOTIDE SEQUENCE [LARGE SCALE GENOMIC DNA]</scope>
    <source>
        <strain evidence="2">1_F178</strain>
    </source>
</reference>
<comment type="caution">
    <text evidence="1">The sequence shown here is derived from an EMBL/GenBank/DDBJ whole genome shotgun (WGS) entry which is preliminary data.</text>
</comment>
<dbReference type="SUPFAM" id="SSF53271">
    <property type="entry name" value="PRTase-like"/>
    <property type="match status" value="1"/>
</dbReference>
<dbReference type="EMBL" id="QNVT01000001">
    <property type="protein sequence ID" value="REC64356.1"/>
    <property type="molecule type" value="Genomic_DNA"/>
</dbReference>
<organism evidence="1 2">
    <name type="scientific">Chryseobacterium pennae</name>
    <dbReference type="NCBI Taxonomy" id="2258962"/>
    <lineage>
        <taxon>Bacteria</taxon>
        <taxon>Pseudomonadati</taxon>
        <taxon>Bacteroidota</taxon>
        <taxon>Flavobacteriia</taxon>
        <taxon>Flavobacteriales</taxon>
        <taxon>Weeksellaceae</taxon>
        <taxon>Chryseobacterium group</taxon>
        <taxon>Chryseobacterium</taxon>
    </lineage>
</organism>
<evidence type="ECO:0000313" key="2">
    <source>
        <dbReference type="Proteomes" id="UP000256686"/>
    </source>
</evidence>
<evidence type="ECO:0000313" key="1">
    <source>
        <dbReference type="EMBL" id="REC64356.1"/>
    </source>
</evidence>
<proteinExistence type="predicted"/>
<keyword evidence="2" id="KW-1185">Reference proteome</keyword>
<name>A0A3D9CFC8_9FLAO</name>
<gene>
    <name evidence="1" type="ORF">DRF65_01930</name>
</gene>